<organism evidence="3 4">
    <name type="scientific">Colletotrichum destructivum</name>
    <dbReference type="NCBI Taxonomy" id="34406"/>
    <lineage>
        <taxon>Eukaryota</taxon>
        <taxon>Fungi</taxon>
        <taxon>Dikarya</taxon>
        <taxon>Ascomycota</taxon>
        <taxon>Pezizomycotina</taxon>
        <taxon>Sordariomycetes</taxon>
        <taxon>Hypocreomycetidae</taxon>
        <taxon>Glomerellales</taxon>
        <taxon>Glomerellaceae</taxon>
        <taxon>Colletotrichum</taxon>
        <taxon>Colletotrichum destructivum species complex</taxon>
    </lineage>
</organism>
<feature type="compositionally biased region" description="Low complexity" evidence="2">
    <location>
        <begin position="98"/>
        <end position="122"/>
    </location>
</feature>
<dbReference type="AlphaFoldDB" id="A0AAX4ILW1"/>
<evidence type="ECO:0000313" key="4">
    <source>
        <dbReference type="Proteomes" id="UP001322277"/>
    </source>
</evidence>
<gene>
    <name evidence="3" type="ORF">CDEST_08905</name>
</gene>
<dbReference type="KEGG" id="cdet:87945408"/>
<keyword evidence="1" id="KW-0175">Coiled coil</keyword>
<dbReference type="EMBL" id="CP137309">
    <property type="protein sequence ID" value="WQF83891.1"/>
    <property type="molecule type" value="Genomic_DNA"/>
</dbReference>
<feature type="compositionally biased region" description="Basic residues" evidence="2">
    <location>
        <begin position="7"/>
        <end position="16"/>
    </location>
</feature>
<sequence length="517" mass="58608">MEANKKKEGRARKPLPSRRGEQPDRGSSGPKTGKEPAISQPDENDGSLLSPINLSAGRLAATKRGKLHLGVPRAERMPTASVDQTPSPIDLTRESHKQPPQNQPNQNRALQNQPPQNQLPQDQFPQNQLLQNQHLQNQITQNQILQNQLLQNRIPQNQLPQDQPLQNRALQNQHPQNQLLLNQSSQNQNPQNQRPQVFPNVNIEVEMASQALGNARQVMSTINELGHVVMLGAHRRGIIERDLYVATAQRIECENMLEREKEQHELDRLELLEYKYQNKALDSQIASEKEQKNDLRAELQGFRATQLMELAEKTRLQAENANLQADLNEARAKMVDTEKKLALHAEGSEKRHSEILHAIEKRPGASADSHSKTPQRKRARVDSAAVDVPVTHVWDNYLARLNSNMRKFDVVRDLNDEKSPTYQYIFLEVAAILSTKRCTPKFESFLEYSIPGETYCLLQVLHEVEVGEQANPLTGESCNGHEDMGECLKVQCHEADGDEEKKKYTFLSFDSNKLASN</sequence>
<feature type="region of interest" description="Disordered" evidence="2">
    <location>
        <begin position="1"/>
        <end position="51"/>
    </location>
</feature>
<evidence type="ECO:0000313" key="3">
    <source>
        <dbReference type="EMBL" id="WQF83891.1"/>
    </source>
</evidence>
<proteinExistence type="predicted"/>
<name>A0AAX4ILW1_9PEZI</name>
<evidence type="ECO:0000256" key="2">
    <source>
        <dbReference type="SAM" id="MobiDB-lite"/>
    </source>
</evidence>
<feature type="region of interest" description="Disordered" evidence="2">
    <location>
        <begin position="360"/>
        <end position="382"/>
    </location>
</feature>
<accession>A0AAX4ILW1</accession>
<feature type="region of interest" description="Disordered" evidence="2">
    <location>
        <begin position="69"/>
        <end position="122"/>
    </location>
</feature>
<protein>
    <submittedName>
        <fullName evidence="3">Uncharacterized protein</fullName>
    </submittedName>
</protein>
<dbReference type="GeneID" id="87945408"/>
<reference evidence="4" key="1">
    <citation type="journal article" date="2023" name="bioRxiv">
        <title>Complete genome of the Medicago anthracnose fungus, Colletotrichum destructivum, reveals a mini-chromosome-like region within a core chromosome.</title>
        <authorList>
            <person name="Lapalu N."/>
            <person name="Simon A."/>
            <person name="Lu A."/>
            <person name="Plaumann P.-L."/>
            <person name="Amselem J."/>
            <person name="Pigne S."/>
            <person name="Auger A."/>
            <person name="Koch C."/>
            <person name="Dallery J.-F."/>
            <person name="O'Connell R.J."/>
        </authorList>
    </citation>
    <scope>NUCLEOTIDE SEQUENCE [LARGE SCALE GENOMIC DNA]</scope>
    <source>
        <strain evidence="4">CBS 520.97</strain>
    </source>
</reference>
<dbReference type="RefSeq" id="XP_062781115.1">
    <property type="nucleotide sequence ID" value="XM_062925064.1"/>
</dbReference>
<feature type="coiled-coil region" evidence="1">
    <location>
        <begin position="278"/>
        <end position="340"/>
    </location>
</feature>
<evidence type="ECO:0000256" key="1">
    <source>
        <dbReference type="SAM" id="Coils"/>
    </source>
</evidence>
<dbReference type="Proteomes" id="UP001322277">
    <property type="component" value="Chromosome 5"/>
</dbReference>
<keyword evidence="4" id="KW-1185">Reference proteome</keyword>